<reference evidence="3" key="1">
    <citation type="submission" date="2025-08" db="UniProtKB">
        <authorList>
            <consortium name="RefSeq"/>
        </authorList>
    </citation>
    <scope>IDENTIFICATION</scope>
    <source>
        <tissue evidence="3">Fruit stalk</tissue>
    </source>
</reference>
<dbReference type="OrthoDB" id="1002691at2759"/>
<name>A0A6P5YP17_DURZI</name>
<dbReference type="InterPro" id="IPR044730">
    <property type="entry name" value="RNase_H-like_dom_plant"/>
</dbReference>
<dbReference type="InterPro" id="IPR036397">
    <property type="entry name" value="RNaseH_sf"/>
</dbReference>
<dbReference type="SUPFAM" id="SSF53098">
    <property type="entry name" value="Ribonuclease H-like"/>
    <property type="match status" value="1"/>
</dbReference>
<feature type="domain" description="RNase H type-1" evidence="1">
    <location>
        <begin position="33"/>
        <end position="155"/>
    </location>
</feature>
<dbReference type="GO" id="GO:0003676">
    <property type="term" value="F:nucleic acid binding"/>
    <property type="evidence" value="ECO:0007669"/>
    <property type="project" value="InterPro"/>
</dbReference>
<sequence>MEEYKRVHERQVIAKVLRTGKWQAPQGNEVEINFDGASNRERTIAGIGVIARHNKGEVLGSLCSTAARIRDPEIIEGLAAVKAAEYARMLGFRRVILEGDALGFITQLAQDQGNNLFAVWNLVTDTRKMLNHMAGWSCSHFDREANGAAHKLERMAVDNLESSTWNGGYPDHIPDIVFHENHF</sequence>
<evidence type="ECO:0000313" key="3">
    <source>
        <dbReference type="RefSeq" id="XP_022741866.1"/>
    </source>
</evidence>
<dbReference type="InterPro" id="IPR002156">
    <property type="entry name" value="RNaseH_domain"/>
</dbReference>
<dbReference type="Proteomes" id="UP000515121">
    <property type="component" value="Unplaced"/>
</dbReference>
<keyword evidence="2" id="KW-1185">Reference proteome</keyword>
<dbReference type="PANTHER" id="PTHR47723:SF21">
    <property type="entry name" value="POLYNUCLEOTIDYL TRANSFERASE, RIBONUCLEASE H-LIKE SUPERFAMILY PROTEIN"/>
    <property type="match status" value="1"/>
</dbReference>
<dbReference type="GeneID" id="111293384"/>
<evidence type="ECO:0000313" key="2">
    <source>
        <dbReference type="Proteomes" id="UP000515121"/>
    </source>
</evidence>
<dbReference type="KEGG" id="dzi:111293384"/>
<dbReference type="AlphaFoldDB" id="A0A6P5YP17"/>
<dbReference type="RefSeq" id="XP_022741866.1">
    <property type="nucleotide sequence ID" value="XM_022886131.1"/>
</dbReference>
<protein>
    <submittedName>
        <fullName evidence="3">Uncharacterized protein LOC111293384</fullName>
    </submittedName>
</protein>
<gene>
    <name evidence="3" type="primary">LOC111293384</name>
</gene>
<dbReference type="InterPro" id="IPR012337">
    <property type="entry name" value="RNaseH-like_sf"/>
</dbReference>
<dbReference type="Pfam" id="PF13456">
    <property type="entry name" value="RVT_3"/>
    <property type="match status" value="1"/>
</dbReference>
<dbReference type="CDD" id="cd06222">
    <property type="entry name" value="RNase_H_like"/>
    <property type="match status" value="1"/>
</dbReference>
<dbReference type="Gene3D" id="3.30.420.10">
    <property type="entry name" value="Ribonuclease H-like superfamily/Ribonuclease H"/>
    <property type="match status" value="1"/>
</dbReference>
<dbReference type="GO" id="GO:0004523">
    <property type="term" value="F:RNA-DNA hybrid ribonuclease activity"/>
    <property type="evidence" value="ECO:0007669"/>
    <property type="project" value="InterPro"/>
</dbReference>
<organism evidence="2 3">
    <name type="scientific">Durio zibethinus</name>
    <name type="common">Durian</name>
    <dbReference type="NCBI Taxonomy" id="66656"/>
    <lineage>
        <taxon>Eukaryota</taxon>
        <taxon>Viridiplantae</taxon>
        <taxon>Streptophyta</taxon>
        <taxon>Embryophyta</taxon>
        <taxon>Tracheophyta</taxon>
        <taxon>Spermatophyta</taxon>
        <taxon>Magnoliopsida</taxon>
        <taxon>eudicotyledons</taxon>
        <taxon>Gunneridae</taxon>
        <taxon>Pentapetalae</taxon>
        <taxon>rosids</taxon>
        <taxon>malvids</taxon>
        <taxon>Malvales</taxon>
        <taxon>Malvaceae</taxon>
        <taxon>Helicteroideae</taxon>
        <taxon>Durio</taxon>
    </lineage>
</organism>
<proteinExistence type="predicted"/>
<accession>A0A6P5YP17</accession>
<dbReference type="PANTHER" id="PTHR47723">
    <property type="entry name" value="OS05G0353850 PROTEIN"/>
    <property type="match status" value="1"/>
</dbReference>
<evidence type="ECO:0000259" key="1">
    <source>
        <dbReference type="Pfam" id="PF13456"/>
    </source>
</evidence>
<dbReference type="InterPro" id="IPR053151">
    <property type="entry name" value="RNase_H-like"/>
</dbReference>